<accession>A1VWB3</accession>
<dbReference type="Proteomes" id="UP000000644">
    <property type="component" value="Plasmid pPNAP03"/>
</dbReference>
<dbReference type="KEGG" id="pna:Pnap_4877"/>
<dbReference type="AlphaFoldDB" id="A1VWB3"/>
<keyword evidence="2" id="KW-1185">Reference proteome</keyword>
<sequence length="228" mass="25569">MILSLTLSACVSNPPRPVVQIVKYDLRVNQSSRDEIFSDDVGISLKPIMLEKAVTTESLFASYNYWNPSNPKQNGKIRSILVSLPVFEVQVTNTSGQAVSFQKVAIRLVDDAGNSYQAQLKQDIIDFAGTQLDSMQSRGWAMDRAVALGAARNLKLLDKNYESLPGIIEKRILSFDIGNISNDNAYREMFKNTKYVRAMIYNVPVKFDQAGNVTKVAKFDFLFDVIKK</sequence>
<protein>
    <submittedName>
        <fullName evidence="1">Uncharacterized protein</fullName>
    </submittedName>
</protein>
<keyword evidence="1" id="KW-0614">Plasmid</keyword>
<proteinExistence type="predicted"/>
<dbReference type="HOGENOM" id="CLU_1213919_0_0_4"/>
<evidence type="ECO:0000313" key="1">
    <source>
        <dbReference type="EMBL" id="ABM39941.1"/>
    </source>
</evidence>
<organism evidence="1 2">
    <name type="scientific">Polaromonas naphthalenivorans (strain CJ2)</name>
    <dbReference type="NCBI Taxonomy" id="365044"/>
    <lineage>
        <taxon>Bacteria</taxon>
        <taxon>Pseudomonadati</taxon>
        <taxon>Pseudomonadota</taxon>
        <taxon>Betaproteobacteria</taxon>
        <taxon>Burkholderiales</taxon>
        <taxon>Comamonadaceae</taxon>
        <taxon>Polaromonas</taxon>
    </lineage>
</organism>
<gene>
    <name evidence="1" type="ordered locus">Pnap_4877</name>
</gene>
<name>A1VWB3_POLNA</name>
<reference evidence="2" key="1">
    <citation type="journal article" date="2009" name="Environ. Microbiol.">
        <title>The genome of Polaromonas naphthalenivorans strain CJ2, isolated from coal tar-contaminated sediment, reveals physiological and metabolic versatility and evolution through extensive horizontal gene transfer.</title>
        <authorList>
            <person name="Yagi J.M."/>
            <person name="Sims D."/>
            <person name="Brettin T."/>
            <person name="Bruce D."/>
            <person name="Madsen E.L."/>
        </authorList>
    </citation>
    <scope>NUCLEOTIDE SEQUENCE [LARGE SCALE GENOMIC DNA]</scope>
    <source>
        <strain evidence="2">CJ2</strain>
        <plasmid evidence="2">Plasmid pPNAP03</plasmid>
    </source>
</reference>
<dbReference type="EMBL" id="CP000532">
    <property type="protein sequence ID" value="ABM39941.1"/>
    <property type="molecule type" value="Genomic_DNA"/>
</dbReference>
<geneLocation type="plasmid" evidence="1 2">
    <name>pPNAP03</name>
</geneLocation>
<evidence type="ECO:0000313" key="2">
    <source>
        <dbReference type="Proteomes" id="UP000000644"/>
    </source>
</evidence>